<dbReference type="SMART" id="SM00461">
    <property type="entry name" value="WH1"/>
    <property type="match status" value="1"/>
</dbReference>
<dbReference type="InterPro" id="IPR033927">
    <property type="entry name" value="WASPfam_EVH1"/>
</dbReference>
<keyword evidence="1" id="KW-0597">Phosphoprotein</keyword>
<dbReference type="Pfam" id="PF00568">
    <property type="entry name" value="WH1"/>
    <property type="match status" value="1"/>
</dbReference>
<comment type="caution">
    <text evidence="3">The sequence shown here is derived from an EMBL/GenBank/DDBJ whole genome shotgun (WGS) entry which is preliminary data.</text>
</comment>
<feature type="domain" description="WH1" evidence="2">
    <location>
        <begin position="19"/>
        <end position="130"/>
    </location>
</feature>
<dbReference type="CDD" id="cd01205">
    <property type="entry name" value="EVH1_WASP-like"/>
    <property type="match status" value="1"/>
</dbReference>
<dbReference type="InterPro" id="IPR000697">
    <property type="entry name" value="WH1/EVH1_dom"/>
</dbReference>
<dbReference type="FunFam" id="2.30.29.30:FF:000281">
    <property type="entry name" value="Actin associated protein"/>
    <property type="match status" value="1"/>
</dbReference>
<accession>A0AAD5VWQ9</accession>
<dbReference type="GO" id="GO:0030479">
    <property type="term" value="C:actin cortical patch"/>
    <property type="evidence" value="ECO:0007669"/>
    <property type="project" value="UniProtKB-ARBA"/>
</dbReference>
<proteinExistence type="predicted"/>
<organism evidence="3 4">
    <name type="scientific">Leucocoprinus birnbaumii</name>
    <dbReference type="NCBI Taxonomy" id="56174"/>
    <lineage>
        <taxon>Eukaryota</taxon>
        <taxon>Fungi</taxon>
        <taxon>Dikarya</taxon>
        <taxon>Basidiomycota</taxon>
        <taxon>Agaricomycotina</taxon>
        <taxon>Agaricomycetes</taxon>
        <taxon>Agaricomycetidae</taxon>
        <taxon>Agaricales</taxon>
        <taxon>Agaricineae</taxon>
        <taxon>Agaricaceae</taxon>
        <taxon>Leucocoprinus</taxon>
    </lineage>
</organism>
<dbReference type="GO" id="GO:0007015">
    <property type="term" value="P:actin filament organization"/>
    <property type="evidence" value="ECO:0007669"/>
    <property type="project" value="UniProtKB-ARBA"/>
</dbReference>
<protein>
    <recommendedName>
        <fullName evidence="2">WH1 domain-containing protein</fullName>
    </recommendedName>
</protein>
<name>A0AAD5VWQ9_9AGAR</name>
<dbReference type="Proteomes" id="UP001213000">
    <property type="component" value="Unassembled WGS sequence"/>
</dbReference>
<dbReference type="EMBL" id="JANIEX010000268">
    <property type="protein sequence ID" value="KAJ3569822.1"/>
    <property type="molecule type" value="Genomic_DNA"/>
</dbReference>
<keyword evidence="4" id="KW-1185">Reference proteome</keyword>
<evidence type="ECO:0000259" key="2">
    <source>
        <dbReference type="PROSITE" id="PS50229"/>
    </source>
</evidence>
<evidence type="ECO:0000313" key="3">
    <source>
        <dbReference type="EMBL" id="KAJ3569822.1"/>
    </source>
</evidence>
<dbReference type="SUPFAM" id="SSF50729">
    <property type="entry name" value="PH domain-like"/>
    <property type="match status" value="1"/>
</dbReference>
<dbReference type="Gene3D" id="2.30.29.30">
    <property type="entry name" value="Pleckstrin-homology domain (PH domain)/Phosphotyrosine-binding domain (PTB)"/>
    <property type="match status" value="1"/>
</dbReference>
<sequence>MPAQSAITPEEKNKVKSAIPASSNKIFGAAVARIYYAYPDPRRWSYAGLQGAIVLSKDNNTNTMNFKLVDTDGTRGVIWEHELYDGFEFFQDRAFFHSFPGDQCMVGFVYADEAEAKTFFKKVNSKKDLATAKKTPTRTKSKKKAAVGKGKIDKSMISGPQSGSFIHGLIRHG</sequence>
<dbReference type="AlphaFoldDB" id="A0AAD5VWQ9"/>
<dbReference type="GO" id="GO:0008092">
    <property type="term" value="F:cytoskeletal protein binding"/>
    <property type="evidence" value="ECO:0007669"/>
    <property type="project" value="UniProtKB-ARBA"/>
</dbReference>
<evidence type="ECO:0000256" key="1">
    <source>
        <dbReference type="ARBA" id="ARBA00022553"/>
    </source>
</evidence>
<dbReference type="GO" id="GO:0071933">
    <property type="term" value="F:Arp2/3 complex binding"/>
    <property type="evidence" value="ECO:0007669"/>
    <property type="project" value="UniProtKB-ARBA"/>
</dbReference>
<evidence type="ECO:0000313" key="4">
    <source>
        <dbReference type="Proteomes" id="UP001213000"/>
    </source>
</evidence>
<dbReference type="InterPro" id="IPR011993">
    <property type="entry name" value="PH-like_dom_sf"/>
</dbReference>
<gene>
    <name evidence="3" type="ORF">NP233_g4804</name>
</gene>
<reference evidence="3" key="1">
    <citation type="submission" date="2022-07" db="EMBL/GenBank/DDBJ databases">
        <title>Genome Sequence of Leucocoprinus birnbaumii.</title>
        <authorList>
            <person name="Buettner E."/>
        </authorList>
    </citation>
    <scope>NUCLEOTIDE SEQUENCE</scope>
    <source>
        <strain evidence="3">VT141</strain>
    </source>
</reference>
<dbReference type="PROSITE" id="PS50229">
    <property type="entry name" value="WH1"/>
    <property type="match status" value="1"/>
</dbReference>